<protein>
    <recommendedName>
        <fullName evidence="5">Small secreted domain DUF320</fullName>
    </recommendedName>
</protein>
<dbReference type="OrthoDB" id="3700908at2"/>
<dbReference type="AlphaFoldDB" id="A0A2S6GYP9"/>
<evidence type="ECO:0008006" key="5">
    <source>
        <dbReference type="Google" id="ProtNLM"/>
    </source>
</evidence>
<feature type="region of interest" description="Disordered" evidence="1">
    <location>
        <begin position="59"/>
        <end position="85"/>
    </location>
</feature>
<dbReference type="EMBL" id="PTIX01000002">
    <property type="protein sequence ID" value="PPK70281.1"/>
    <property type="molecule type" value="Genomic_DNA"/>
</dbReference>
<feature type="chain" id="PRO_5039142201" description="Small secreted domain DUF320" evidence="2">
    <location>
        <begin position="34"/>
        <end position="85"/>
    </location>
</feature>
<name>A0A2S6GYP9_9PSEU</name>
<dbReference type="RefSeq" id="WP_104477137.1">
    <property type="nucleotide sequence ID" value="NZ_CP154825.1"/>
</dbReference>
<comment type="caution">
    <text evidence="3">The sequence shown here is derived from an EMBL/GenBank/DDBJ whole genome shotgun (WGS) entry which is preliminary data.</text>
</comment>
<evidence type="ECO:0000313" key="4">
    <source>
        <dbReference type="Proteomes" id="UP000239203"/>
    </source>
</evidence>
<reference evidence="3 4" key="1">
    <citation type="submission" date="2018-02" db="EMBL/GenBank/DDBJ databases">
        <title>Genomic Encyclopedia of Archaeal and Bacterial Type Strains, Phase II (KMG-II): from individual species to whole genera.</title>
        <authorList>
            <person name="Goeker M."/>
        </authorList>
    </citation>
    <scope>NUCLEOTIDE SEQUENCE [LARGE SCALE GENOMIC DNA]</scope>
    <source>
        <strain evidence="3 4">YU 961-1</strain>
    </source>
</reference>
<sequence>MTGTRKPRAMPLAGALAAAAVLAGVAVFTVSNAGCASAGQYVQHGNEVELVGGCVDPTDLPAAPGTQPVGTSTGHAVDRYNRVSP</sequence>
<evidence type="ECO:0000256" key="2">
    <source>
        <dbReference type="SAM" id="SignalP"/>
    </source>
</evidence>
<proteinExistence type="predicted"/>
<keyword evidence="2" id="KW-0732">Signal</keyword>
<gene>
    <name evidence="3" type="ORF">CLV40_102192</name>
</gene>
<feature type="compositionally biased region" description="Basic and acidic residues" evidence="1">
    <location>
        <begin position="76"/>
        <end position="85"/>
    </location>
</feature>
<dbReference type="Proteomes" id="UP000239203">
    <property type="component" value="Unassembled WGS sequence"/>
</dbReference>
<feature type="signal peptide" evidence="2">
    <location>
        <begin position="1"/>
        <end position="33"/>
    </location>
</feature>
<evidence type="ECO:0000313" key="3">
    <source>
        <dbReference type="EMBL" id="PPK70281.1"/>
    </source>
</evidence>
<accession>A0A2S6GYP9</accession>
<evidence type="ECO:0000256" key="1">
    <source>
        <dbReference type="SAM" id="MobiDB-lite"/>
    </source>
</evidence>
<organism evidence="3 4">
    <name type="scientific">Actinokineospora auranticolor</name>
    <dbReference type="NCBI Taxonomy" id="155976"/>
    <lineage>
        <taxon>Bacteria</taxon>
        <taxon>Bacillati</taxon>
        <taxon>Actinomycetota</taxon>
        <taxon>Actinomycetes</taxon>
        <taxon>Pseudonocardiales</taxon>
        <taxon>Pseudonocardiaceae</taxon>
        <taxon>Actinokineospora</taxon>
    </lineage>
</organism>
<keyword evidence="4" id="KW-1185">Reference proteome</keyword>